<dbReference type="OrthoDB" id="9803916at2"/>
<dbReference type="GO" id="GO:0004527">
    <property type="term" value="F:exonuclease activity"/>
    <property type="evidence" value="ECO:0007669"/>
    <property type="project" value="UniProtKB-KW"/>
</dbReference>
<dbReference type="SUPFAM" id="SSF56281">
    <property type="entry name" value="Metallo-hydrolase/oxidoreductase"/>
    <property type="match status" value="1"/>
</dbReference>
<evidence type="ECO:0000256" key="2">
    <source>
        <dbReference type="ARBA" id="ARBA00022884"/>
    </source>
</evidence>
<dbReference type="Gene3D" id="3.60.15.10">
    <property type="entry name" value="Ribonuclease Z/Hydroxyacylglutathione hydrolase-like"/>
    <property type="match status" value="1"/>
</dbReference>
<dbReference type="SMART" id="SM00849">
    <property type="entry name" value="Lactamase_B"/>
    <property type="match status" value="1"/>
</dbReference>
<organism evidence="4 5">
    <name type="scientific">Planctomicrobium piriforme</name>
    <dbReference type="NCBI Taxonomy" id="1576369"/>
    <lineage>
        <taxon>Bacteria</taxon>
        <taxon>Pseudomonadati</taxon>
        <taxon>Planctomycetota</taxon>
        <taxon>Planctomycetia</taxon>
        <taxon>Planctomycetales</taxon>
        <taxon>Planctomycetaceae</taxon>
        <taxon>Planctomicrobium</taxon>
    </lineage>
</organism>
<keyword evidence="5" id="KW-1185">Reference proteome</keyword>
<gene>
    <name evidence="4" type="ORF">SAMN05421753_12446</name>
</gene>
<name>A0A1I3SMA3_9PLAN</name>
<protein>
    <submittedName>
        <fullName evidence="4">Ribonuclease J</fullName>
    </submittedName>
</protein>
<dbReference type="RefSeq" id="WP_092056707.1">
    <property type="nucleotide sequence ID" value="NZ_FOQD01000024.1"/>
</dbReference>
<dbReference type="EMBL" id="FOQD01000024">
    <property type="protein sequence ID" value="SFJ58517.1"/>
    <property type="molecule type" value="Genomic_DNA"/>
</dbReference>
<dbReference type="AlphaFoldDB" id="A0A1I3SMA3"/>
<keyword evidence="1" id="KW-0378">Hydrolase</keyword>
<accession>A0A1I3SMA3</accession>
<dbReference type="PANTHER" id="PTHR43694:SF1">
    <property type="entry name" value="RIBONUCLEASE J"/>
    <property type="match status" value="1"/>
</dbReference>
<dbReference type="InterPro" id="IPR036866">
    <property type="entry name" value="RibonucZ/Hydroxyglut_hydro"/>
</dbReference>
<dbReference type="CDD" id="cd07732">
    <property type="entry name" value="metallo-hydrolase-like_MBL-fold"/>
    <property type="match status" value="1"/>
</dbReference>
<feature type="domain" description="Metallo-beta-lactamase" evidence="3">
    <location>
        <begin position="13"/>
        <end position="203"/>
    </location>
</feature>
<evidence type="ECO:0000259" key="3">
    <source>
        <dbReference type="SMART" id="SM00849"/>
    </source>
</evidence>
<dbReference type="Gene3D" id="3.40.50.10710">
    <property type="entry name" value="Metallo-hydrolase/oxidoreductase"/>
    <property type="match status" value="1"/>
</dbReference>
<keyword evidence="1" id="KW-0269">Exonuclease</keyword>
<dbReference type="InterPro" id="IPR001279">
    <property type="entry name" value="Metallo-B-lactamas"/>
</dbReference>
<dbReference type="Proteomes" id="UP000199518">
    <property type="component" value="Unassembled WGS sequence"/>
</dbReference>
<dbReference type="STRING" id="1576369.SAMN05421753_12446"/>
<proteinExistence type="predicted"/>
<sequence length="435" mass="48693">MKLTIHRGTHEVGGNCIEIESAHARIILDVGMPLFRADREPLDTGMLRRKSVEELQQLEILPQVRGLFDHGPPPDGILLSHAHLDHTGLLGHCRNEIPIYTSRGTSKMMLAGKLFANQVELPRERFRELKAGIPTNIKDITITAFPVDHSIFGCLAFLITAGQKTILYTGDLRLHGRKPGMHRSLIEAVQDRAIDVLLMEGTHFGLPDGHTATEYELEDEIVDHISSSPGLVLASFSPQHVDRLIAFIRAAIKTGRQFVADEYTAFIQYLISTDTPLPSPIVPGPTRVYFPQVFQNSAARKGLTHLLKKFQSNRIELTEIQNHPEKFLMVFRGTMLPMDFQGVLPPKTNCLYSRWAGYLDKPDWIPTKSAIEAAGGNLIPVHTSGHMLSRDIVTFVKSISAKVVVPIHTFEPEKFREHFTSVRVLKDGETYEILA</sequence>
<evidence type="ECO:0000313" key="5">
    <source>
        <dbReference type="Proteomes" id="UP000199518"/>
    </source>
</evidence>
<keyword evidence="2" id="KW-0694">RNA-binding</keyword>
<dbReference type="PANTHER" id="PTHR43694">
    <property type="entry name" value="RIBONUCLEASE J"/>
    <property type="match status" value="1"/>
</dbReference>
<dbReference type="GO" id="GO:0003723">
    <property type="term" value="F:RNA binding"/>
    <property type="evidence" value="ECO:0007669"/>
    <property type="project" value="UniProtKB-KW"/>
</dbReference>
<keyword evidence="1" id="KW-0540">Nuclease</keyword>
<evidence type="ECO:0000256" key="1">
    <source>
        <dbReference type="ARBA" id="ARBA00022839"/>
    </source>
</evidence>
<reference evidence="5" key="1">
    <citation type="submission" date="2016-10" db="EMBL/GenBank/DDBJ databases">
        <authorList>
            <person name="Varghese N."/>
            <person name="Submissions S."/>
        </authorList>
    </citation>
    <scope>NUCLEOTIDE SEQUENCE [LARGE SCALE GENOMIC DNA]</scope>
    <source>
        <strain evidence="5">DSM 26348</strain>
    </source>
</reference>
<dbReference type="Pfam" id="PF12706">
    <property type="entry name" value="Lactamase_B_2"/>
    <property type="match status" value="1"/>
</dbReference>
<dbReference type="InterPro" id="IPR042173">
    <property type="entry name" value="RNase_J_2"/>
</dbReference>
<evidence type="ECO:0000313" key="4">
    <source>
        <dbReference type="EMBL" id="SFJ58517.1"/>
    </source>
</evidence>